<sequence length="80" mass="8613">MVKKAELCGHTSRVLSMTQSTDGCTVVSAAGDETLRFWNVFGVPETVRIPVTKAARGPFSHVARIETVKASLQGKPLIDN</sequence>
<dbReference type="Pfam" id="PF00400">
    <property type="entry name" value="WD40"/>
    <property type="match status" value="1"/>
</dbReference>
<reference evidence="4" key="1">
    <citation type="submission" date="2021-01" db="EMBL/GenBank/DDBJ databases">
        <authorList>
            <consortium name="Genoscope - CEA"/>
            <person name="William W."/>
        </authorList>
    </citation>
    <scope>NUCLEOTIDE SEQUENCE</scope>
</reference>
<dbReference type="PANTHER" id="PTHR19918:SF49">
    <property type="entry name" value="ANAPHASE-PROMOTING COMPLEX SUBUNIT 4-LIKE WD40 DOMAIN-CONTAINING PROTEIN"/>
    <property type="match status" value="1"/>
</dbReference>
<evidence type="ECO:0000256" key="1">
    <source>
        <dbReference type="ARBA" id="ARBA00022574"/>
    </source>
</evidence>
<dbReference type="InterPro" id="IPR019775">
    <property type="entry name" value="WD40_repeat_CS"/>
</dbReference>
<dbReference type="GO" id="GO:0016567">
    <property type="term" value="P:protein ubiquitination"/>
    <property type="evidence" value="ECO:0007669"/>
    <property type="project" value="UniProtKB-UniPathway"/>
</dbReference>
<proteinExistence type="predicted"/>
<dbReference type="PROSITE" id="PS00678">
    <property type="entry name" value="WD_REPEATS_1"/>
    <property type="match status" value="1"/>
</dbReference>
<dbReference type="Gene3D" id="2.130.10.10">
    <property type="entry name" value="YVTN repeat-like/Quinoprotein amine dehydrogenase"/>
    <property type="match status" value="1"/>
</dbReference>
<feature type="repeat" description="WD" evidence="3">
    <location>
        <begin position="7"/>
        <end position="40"/>
    </location>
</feature>
<dbReference type="PROSITE" id="PS50294">
    <property type="entry name" value="WD_REPEATS_REGION"/>
    <property type="match status" value="1"/>
</dbReference>
<dbReference type="InterPro" id="IPR001680">
    <property type="entry name" value="WD40_rpt"/>
</dbReference>
<gene>
    <name evidence="4" type="ORF">DARMORV10_A09P11000.1</name>
</gene>
<evidence type="ECO:0000256" key="2">
    <source>
        <dbReference type="ARBA" id="ARBA00022737"/>
    </source>
</evidence>
<dbReference type="InterPro" id="IPR036322">
    <property type="entry name" value="WD40_repeat_dom_sf"/>
</dbReference>
<dbReference type="SUPFAM" id="SSF50978">
    <property type="entry name" value="WD40 repeat-like"/>
    <property type="match status" value="1"/>
</dbReference>
<dbReference type="UniPathway" id="UPA00143"/>
<dbReference type="InterPro" id="IPR033010">
    <property type="entry name" value="Cdc20/Fizzy"/>
</dbReference>
<dbReference type="PANTHER" id="PTHR19918">
    <property type="entry name" value="CELL DIVISION CYCLE 20 CDC20 FIZZY -RELATED"/>
    <property type="match status" value="1"/>
</dbReference>
<name>A0A816NQ83_BRANA</name>
<protein>
    <submittedName>
        <fullName evidence="4">(rape) hypothetical protein</fullName>
    </submittedName>
</protein>
<keyword evidence="2" id="KW-0677">Repeat</keyword>
<dbReference type="GO" id="GO:0010997">
    <property type="term" value="F:anaphase-promoting complex binding"/>
    <property type="evidence" value="ECO:0007669"/>
    <property type="project" value="InterPro"/>
</dbReference>
<dbReference type="PROSITE" id="PS50082">
    <property type="entry name" value="WD_REPEATS_2"/>
    <property type="match status" value="1"/>
</dbReference>
<evidence type="ECO:0000313" key="4">
    <source>
        <dbReference type="EMBL" id="CAF2038166.1"/>
    </source>
</evidence>
<accession>A0A816NQ83</accession>
<dbReference type="Proteomes" id="UP001295469">
    <property type="component" value="Chromosome A09"/>
</dbReference>
<dbReference type="EMBL" id="HG994363">
    <property type="protein sequence ID" value="CAF2038166.1"/>
    <property type="molecule type" value="Genomic_DNA"/>
</dbReference>
<keyword evidence="1 3" id="KW-0853">WD repeat</keyword>
<evidence type="ECO:0000256" key="3">
    <source>
        <dbReference type="PROSITE-ProRule" id="PRU00221"/>
    </source>
</evidence>
<organism evidence="4">
    <name type="scientific">Brassica napus</name>
    <name type="common">Rape</name>
    <dbReference type="NCBI Taxonomy" id="3708"/>
    <lineage>
        <taxon>Eukaryota</taxon>
        <taxon>Viridiplantae</taxon>
        <taxon>Streptophyta</taxon>
        <taxon>Embryophyta</taxon>
        <taxon>Tracheophyta</taxon>
        <taxon>Spermatophyta</taxon>
        <taxon>Magnoliopsida</taxon>
        <taxon>eudicotyledons</taxon>
        <taxon>Gunneridae</taxon>
        <taxon>Pentapetalae</taxon>
        <taxon>rosids</taxon>
        <taxon>malvids</taxon>
        <taxon>Brassicales</taxon>
        <taxon>Brassicaceae</taxon>
        <taxon>Brassiceae</taxon>
        <taxon>Brassica</taxon>
    </lineage>
</organism>
<dbReference type="AlphaFoldDB" id="A0A816NQ83"/>
<dbReference type="GO" id="GO:0097027">
    <property type="term" value="F:ubiquitin-protein transferase activator activity"/>
    <property type="evidence" value="ECO:0007669"/>
    <property type="project" value="InterPro"/>
</dbReference>
<dbReference type="InterPro" id="IPR015943">
    <property type="entry name" value="WD40/YVTN_repeat-like_dom_sf"/>
</dbReference>